<evidence type="ECO:0000313" key="2">
    <source>
        <dbReference type="EMBL" id="CAA9417301.1"/>
    </source>
</evidence>
<accession>A0A6J4PJM2</accession>
<feature type="domain" description="Transcription regulator PadR N-terminal" evidence="1">
    <location>
        <begin position="18"/>
        <end position="89"/>
    </location>
</feature>
<dbReference type="InterPro" id="IPR036390">
    <property type="entry name" value="WH_DNA-bd_sf"/>
</dbReference>
<dbReference type="Gene3D" id="1.10.10.10">
    <property type="entry name" value="Winged helix-like DNA-binding domain superfamily/Winged helix DNA-binding domain"/>
    <property type="match status" value="1"/>
</dbReference>
<reference evidence="2" key="1">
    <citation type="submission" date="2020-02" db="EMBL/GenBank/DDBJ databases">
        <authorList>
            <person name="Meier V. D."/>
        </authorList>
    </citation>
    <scope>NUCLEOTIDE SEQUENCE</scope>
    <source>
        <strain evidence="2">AVDCRST_MAG78</strain>
    </source>
</reference>
<organism evidence="2">
    <name type="scientific">uncultured Rubrobacteraceae bacterium</name>
    <dbReference type="NCBI Taxonomy" id="349277"/>
    <lineage>
        <taxon>Bacteria</taxon>
        <taxon>Bacillati</taxon>
        <taxon>Actinomycetota</taxon>
        <taxon>Rubrobacteria</taxon>
        <taxon>Rubrobacterales</taxon>
        <taxon>Rubrobacteraceae</taxon>
        <taxon>environmental samples</taxon>
    </lineage>
</organism>
<dbReference type="InterPro" id="IPR005149">
    <property type="entry name" value="Tscrpt_reg_PadR_N"/>
</dbReference>
<dbReference type="InterPro" id="IPR052509">
    <property type="entry name" value="Metal_resp_DNA-bind_regulator"/>
</dbReference>
<gene>
    <name evidence="2" type="ORF">AVDCRST_MAG78-778</name>
</gene>
<proteinExistence type="predicted"/>
<protein>
    <recommendedName>
        <fullName evidence="1">Transcription regulator PadR N-terminal domain-containing protein</fullName>
    </recommendedName>
</protein>
<dbReference type="InterPro" id="IPR036388">
    <property type="entry name" value="WH-like_DNA-bd_sf"/>
</dbReference>
<dbReference type="EMBL" id="CADCVB010000057">
    <property type="protein sequence ID" value="CAA9417301.1"/>
    <property type="molecule type" value="Genomic_DNA"/>
</dbReference>
<name>A0A6J4PJM2_9ACTN</name>
<dbReference type="PANTHER" id="PTHR33169">
    <property type="entry name" value="PADR-FAMILY TRANSCRIPTIONAL REGULATOR"/>
    <property type="match status" value="1"/>
</dbReference>
<dbReference type="PANTHER" id="PTHR33169:SF14">
    <property type="entry name" value="TRANSCRIPTIONAL REGULATOR RV3488"/>
    <property type="match status" value="1"/>
</dbReference>
<sequence length="119" mass="13447">MSESTLEMPSASWLVPFLLLLVRGQGSYGHDLTRSVADLGFGDMRPGVMYRTLHQMEQEGTVLSERDGFDCRLTRRESSIAEAGEAYLEFWADSLAEHRESMSFFLKIYPGRPCEGYNG</sequence>
<dbReference type="AlphaFoldDB" id="A0A6J4PJM2"/>
<dbReference type="SUPFAM" id="SSF46785">
    <property type="entry name" value="Winged helix' DNA-binding domain"/>
    <property type="match status" value="1"/>
</dbReference>
<dbReference type="Pfam" id="PF03551">
    <property type="entry name" value="PadR"/>
    <property type="match status" value="1"/>
</dbReference>
<evidence type="ECO:0000259" key="1">
    <source>
        <dbReference type="Pfam" id="PF03551"/>
    </source>
</evidence>